<dbReference type="CDD" id="cd24146">
    <property type="entry name" value="nat-AmDH_N_like"/>
    <property type="match status" value="1"/>
</dbReference>
<dbReference type="Proteomes" id="UP000309984">
    <property type="component" value="Unassembled WGS sequence"/>
</dbReference>
<dbReference type="InterPro" id="IPR000683">
    <property type="entry name" value="Gfo/Idh/MocA-like_OxRdtase_N"/>
</dbReference>
<keyword evidence="2" id="KW-1185">Reference proteome</keyword>
<reference evidence="1 2" key="1">
    <citation type="submission" date="2018-01" db="EMBL/GenBank/DDBJ databases">
        <title>Comparative genomics of Mycobacterium mucogenicum and Mycobacterium neoaurum clade members emphasizing tRNA and non-coding RNA.</title>
        <authorList>
            <person name="Behra P.R.K."/>
            <person name="Pettersson B.M.F."/>
            <person name="Das S."/>
            <person name="Dasgupta S."/>
            <person name="Kirsebom L.A."/>
        </authorList>
    </citation>
    <scope>NUCLEOTIDE SEQUENCE [LARGE SCALE GENOMIC DNA]</scope>
    <source>
        <strain evidence="1 2">DSM 45104</strain>
    </source>
</reference>
<name>A0A7I7ZH30_9MYCO</name>
<dbReference type="InterPro" id="IPR036291">
    <property type="entry name" value="NAD(P)-bd_dom_sf"/>
</dbReference>
<protein>
    <submittedName>
        <fullName evidence="1">Dihydrodipicolinate reductase</fullName>
    </submittedName>
</protein>
<dbReference type="RefSeq" id="WP_138249839.1">
    <property type="nucleotide sequence ID" value="NZ_AP022616.1"/>
</dbReference>
<evidence type="ECO:0000313" key="2">
    <source>
        <dbReference type="Proteomes" id="UP000309984"/>
    </source>
</evidence>
<dbReference type="SUPFAM" id="SSF51735">
    <property type="entry name" value="NAD(P)-binding Rossmann-fold domains"/>
    <property type="match status" value="1"/>
</dbReference>
<dbReference type="InterPro" id="IPR045760">
    <property type="entry name" value="DAP_DH_C"/>
</dbReference>
<dbReference type="Pfam" id="PF19328">
    <property type="entry name" value="DAP_DH_C"/>
    <property type="match status" value="1"/>
</dbReference>
<evidence type="ECO:0000313" key="1">
    <source>
        <dbReference type="EMBL" id="TLH65197.1"/>
    </source>
</evidence>
<comment type="caution">
    <text evidence="1">The sequence shown here is derived from an EMBL/GenBank/DDBJ whole genome shotgun (WGS) entry which is preliminary data.</text>
</comment>
<accession>A0A7I7ZH30</accession>
<dbReference type="Pfam" id="PF01408">
    <property type="entry name" value="GFO_IDH_MocA"/>
    <property type="match status" value="1"/>
</dbReference>
<gene>
    <name evidence="1" type="ORF">C1S79_17315</name>
</gene>
<dbReference type="AlphaFoldDB" id="A0A7I7ZH30"/>
<sequence>MTQRIAMVGLGATGRAMAQSLLQRTDVEIVGAADRNPEVIGTDLGTLVASAATGVTVVDDPASLPPADLAIVATTSDLNHVAATLVPLLERGYNVMSICEELAYPWSSHPEISRRLDDTAKAHGVTVLGTGANPGVLMDTLPLLLTALTQRVDRVIIRRRTNMSRYGAILSKFGMGLTPAQFAAAQESGEVVGHYGFEQSISALASGLGWTLDAIEVGRVSPAVVSEITRVGEHVTVERGQIAAVTHAARGLCGGRAVIDLEIMFGFFDPSDALTAGDDCRIEGADQVIELTSLTGFESFVSTIAAAVNAVTAVIDAPSGFLSMGDLPARTLASKGARLREASGLSPMVQHAPPARSIG</sequence>
<dbReference type="EMBL" id="POTM01000044">
    <property type="protein sequence ID" value="TLH65197.1"/>
    <property type="molecule type" value="Genomic_DNA"/>
</dbReference>
<dbReference type="Gene3D" id="3.40.50.720">
    <property type="entry name" value="NAD(P)-binding Rossmann-like Domain"/>
    <property type="match status" value="1"/>
</dbReference>
<proteinExistence type="predicted"/>
<dbReference type="GO" id="GO:0000166">
    <property type="term" value="F:nucleotide binding"/>
    <property type="evidence" value="ECO:0007669"/>
    <property type="project" value="InterPro"/>
</dbReference>
<organism evidence="1 2">
    <name type="scientific">Mycolicibacterium phocaicum</name>
    <dbReference type="NCBI Taxonomy" id="319706"/>
    <lineage>
        <taxon>Bacteria</taxon>
        <taxon>Bacillati</taxon>
        <taxon>Actinomycetota</taxon>
        <taxon>Actinomycetes</taxon>
        <taxon>Mycobacteriales</taxon>
        <taxon>Mycobacteriaceae</taxon>
        <taxon>Mycolicibacterium</taxon>
    </lineage>
</organism>